<dbReference type="HOGENOM" id="CLU_108798_0_0_9"/>
<evidence type="ECO:0000259" key="2">
    <source>
        <dbReference type="Pfam" id="PF02829"/>
    </source>
</evidence>
<protein>
    <submittedName>
        <fullName evidence="4">Transcriptional regulator</fullName>
    </submittedName>
</protein>
<dbReference type="EMBL" id="HG917868">
    <property type="protein sequence ID" value="CDM67209.1"/>
    <property type="molecule type" value="Genomic_DNA"/>
</dbReference>
<dbReference type="Gene3D" id="1.10.10.10">
    <property type="entry name" value="Winged helix-like DNA-binding domain superfamily/Winged helix DNA-binding domain"/>
    <property type="match status" value="1"/>
</dbReference>
<feature type="domain" description="Helix-turn-helix type 11" evidence="3">
    <location>
        <begin position="11"/>
        <end position="62"/>
    </location>
</feature>
<dbReference type="InterPro" id="IPR036390">
    <property type="entry name" value="WH_DNA-bd_sf"/>
</dbReference>
<feature type="binding site" evidence="1">
    <location>
        <position position="85"/>
    </location>
    <ligand>
        <name>Ni(2+)</name>
        <dbReference type="ChEBI" id="CHEBI:49786"/>
    </ligand>
</feature>
<dbReference type="InterPro" id="IPR013196">
    <property type="entry name" value="HTH_11"/>
</dbReference>
<dbReference type="KEGG" id="clt:CM240_0016"/>
<dbReference type="SUPFAM" id="SSF75500">
    <property type="entry name" value="Putative transcriptional regulator TM1602, C-terminal domain"/>
    <property type="match status" value="1"/>
</dbReference>
<gene>
    <name evidence="4" type="ORF">CM240_0016</name>
</gene>
<feature type="binding site" evidence="1">
    <location>
        <position position="146"/>
    </location>
    <ligand>
        <name>Ni(2+)</name>
        <dbReference type="ChEBI" id="CHEBI:49786"/>
    </ligand>
</feature>
<dbReference type="AlphaFoldDB" id="W6RU99"/>
<dbReference type="PATRIC" id="fig|1216932.3.peg.12"/>
<dbReference type="PIRSF" id="PIRSF037847">
    <property type="entry name" value="NiaR"/>
    <property type="match status" value="1"/>
</dbReference>
<dbReference type="GO" id="GO:0046872">
    <property type="term" value="F:metal ion binding"/>
    <property type="evidence" value="ECO:0007669"/>
    <property type="project" value="UniProtKB-KW"/>
</dbReference>
<dbReference type="InterPro" id="IPR036388">
    <property type="entry name" value="WH-like_DNA-bd_sf"/>
</dbReference>
<dbReference type="InterPro" id="IPR026043">
    <property type="entry name" value="NadR"/>
</dbReference>
<dbReference type="Pfam" id="PF02829">
    <property type="entry name" value="3H"/>
    <property type="match status" value="1"/>
</dbReference>
<dbReference type="eggNOG" id="COG1827">
    <property type="taxonomic scope" value="Bacteria"/>
</dbReference>
<reference evidence="4 5" key="1">
    <citation type="submission" date="2013-11" db="EMBL/GenBank/DDBJ databases">
        <title>Complete genome sequence of Clostridum sp. M2/40.</title>
        <authorList>
            <person name="Wibberg D."/>
            <person name="Puehler A."/>
            <person name="Schlueter A."/>
        </authorList>
    </citation>
    <scope>NUCLEOTIDE SEQUENCE [LARGE SCALE GENOMIC DNA]</scope>
    <source>
        <strain evidence="5">M2/40</strain>
    </source>
</reference>
<name>W6RU99_9CLOT</name>
<dbReference type="PANTHER" id="PTHR40068:SF1">
    <property type="entry name" value="TRANSCRIPTION REPRESSOR NIAR-RELATED"/>
    <property type="match status" value="1"/>
</dbReference>
<dbReference type="PANTHER" id="PTHR40068">
    <property type="entry name" value="TRANSCRIPTION REPRESSOR NIAR-RELATED"/>
    <property type="match status" value="1"/>
</dbReference>
<evidence type="ECO:0000313" key="4">
    <source>
        <dbReference type="EMBL" id="CDM67209.1"/>
    </source>
</evidence>
<evidence type="ECO:0000313" key="5">
    <source>
        <dbReference type="Proteomes" id="UP000019426"/>
    </source>
</evidence>
<keyword evidence="1" id="KW-0533">Nickel</keyword>
<feature type="domain" description="3H" evidence="2">
    <location>
        <begin position="73"/>
        <end position="169"/>
    </location>
</feature>
<dbReference type="InterPro" id="IPR035922">
    <property type="entry name" value="3H_dom_sf"/>
</dbReference>
<dbReference type="STRING" id="1216932.CM240_0016"/>
<dbReference type="Proteomes" id="UP000019426">
    <property type="component" value="Chromosome M2/40_rep1"/>
</dbReference>
<organism evidence="4 5">
    <name type="scientific">Clostridium bornimense</name>
    <dbReference type="NCBI Taxonomy" id="1216932"/>
    <lineage>
        <taxon>Bacteria</taxon>
        <taxon>Bacillati</taxon>
        <taxon>Bacillota</taxon>
        <taxon>Clostridia</taxon>
        <taxon>Eubacteriales</taxon>
        <taxon>Clostridiaceae</taxon>
        <taxon>Clostridium</taxon>
    </lineage>
</organism>
<proteinExistence type="predicted"/>
<feature type="binding site" evidence="1">
    <location>
        <position position="144"/>
    </location>
    <ligand>
        <name>Ni(2+)</name>
        <dbReference type="ChEBI" id="CHEBI:49786"/>
    </ligand>
</feature>
<sequence length="172" mass="19278">MMNVKMNSIERRQNIKELLGTNPIKGAELAQRFSVTRQVIVKDISILKAEGLEIISTSSGYILNNSIGIRKVIAVNHDENQIKDELEIIIKYGGVVEDITIEHPLYGEVTGKIMIKTLHDIDMFMDKIDKLNVSVLSKASGGVHLHTIYTDNKESMDKIINELIKSGYLISI</sequence>
<dbReference type="Pfam" id="PF08279">
    <property type="entry name" value="HTH_11"/>
    <property type="match status" value="1"/>
</dbReference>
<dbReference type="InterPro" id="IPR004173">
    <property type="entry name" value="3H_domain"/>
</dbReference>
<keyword evidence="5" id="KW-1185">Reference proteome</keyword>
<dbReference type="SUPFAM" id="SSF46785">
    <property type="entry name" value="Winged helix' DNA-binding domain"/>
    <property type="match status" value="1"/>
</dbReference>
<dbReference type="Gene3D" id="3.30.1340.20">
    <property type="entry name" value="3H domain"/>
    <property type="match status" value="1"/>
</dbReference>
<accession>W6RU99</accession>
<evidence type="ECO:0000256" key="1">
    <source>
        <dbReference type="PIRSR" id="PIRSR037847-1"/>
    </source>
</evidence>
<feature type="binding site" evidence="1">
    <location>
        <position position="77"/>
    </location>
    <ligand>
        <name>Ni(2+)</name>
        <dbReference type="ChEBI" id="CHEBI:49786"/>
    </ligand>
</feature>
<keyword evidence="1" id="KW-0479">Metal-binding</keyword>
<evidence type="ECO:0000259" key="3">
    <source>
        <dbReference type="Pfam" id="PF08279"/>
    </source>
</evidence>